<dbReference type="PANTHER" id="PTHR21310:SF48">
    <property type="entry name" value="AMINOGLYCOSIDE PHOSPHOTRANSFERASE DOMAIN-CONTAINING PROTEIN"/>
    <property type="match status" value="1"/>
</dbReference>
<protein>
    <recommendedName>
        <fullName evidence="1">Aminoglycoside phosphotransferase domain-containing protein</fullName>
    </recommendedName>
</protein>
<dbReference type="InterPro" id="IPR051678">
    <property type="entry name" value="AGP_Transferase"/>
</dbReference>
<name>A0A6A5U0C0_9PLEO</name>
<keyword evidence="3" id="KW-1185">Reference proteome</keyword>
<dbReference type="InterPro" id="IPR011009">
    <property type="entry name" value="Kinase-like_dom_sf"/>
</dbReference>
<reference evidence="2" key="1">
    <citation type="journal article" date="2020" name="Stud. Mycol.">
        <title>101 Dothideomycetes genomes: a test case for predicting lifestyles and emergence of pathogens.</title>
        <authorList>
            <person name="Haridas S."/>
            <person name="Albert R."/>
            <person name="Binder M."/>
            <person name="Bloem J."/>
            <person name="Labutti K."/>
            <person name="Salamov A."/>
            <person name="Andreopoulos B."/>
            <person name="Baker S."/>
            <person name="Barry K."/>
            <person name="Bills G."/>
            <person name="Bluhm B."/>
            <person name="Cannon C."/>
            <person name="Castanera R."/>
            <person name="Culley D."/>
            <person name="Daum C."/>
            <person name="Ezra D."/>
            <person name="Gonzalez J."/>
            <person name="Henrissat B."/>
            <person name="Kuo A."/>
            <person name="Liang C."/>
            <person name="Lipzen A."/>
            <person name="Lutzoni F."/>
            <person name="Magnuson J."/>
            <person name="Mondo S."/>
            <person name="Nolan M."/>
            <person name="Ohm R."/>
            <person name="Pangilinan J."/>
            <person name="Park H.-J."/>
            <person name="Ramirez L."/>
            <person name="Alfaro M."/>
            <person name="Sun H."/>
            <person name="Tritt A."/>
            <person name="Yoshinaga Y."/>
            <person name="Zwiers L.-H."/>
            <person name="Turgeon B."/>
            <person name="Goodwin S."/>
            <person name="Spatafora J."/>
            <person name="Crous P."/>
            <person name="Grigoriev I."/>
        </authorList>
    </citation>
    <scope>NUCLEOTIDE SEQUENCE</scope>
    <source>
        <strain evidence="2">CBS 675.92</strain>
    </source>
</reference>
<dbReference type="AlphaFoldDB" id="A0A6A5U0C0"/>
<evidence type="ECO:0000313" key="2">
    <source>
        <dbReference type="EMBL" id="KAF1954647.1"/>
    </source>
</evidence>
<dbReference type="InterPro" id="IPR002575">
    <property type="entry name" value="Aminoglycoside_PTrfase"/>
</dbReference>
<organism evidence="2 3">
    <name type="scientific">Byssothecium circinans</name>
    <dbReference type="NCBI Taxonomy" id="147558"/>
    <lineage>
        <taxon>Eukaryota</taxon>
        <taxon>Fungi</taxon>
        <taxon>Dikarya</taxon>
        <taxon>Ascomycota</taxon>
        <taxon>Pezizomycotina</taxon>
        <taxon>Dothideomycetes</taxon>
        <taxon>Pleosporomycetidae</taxon>
        <taxon>Pleosporales</taxon>
        <taxon>Massarineae</taxon>
        <taxon>Massarinaceae</taxon>
        <taxon>Byssothecium</taxon>
    </lineage>
</organism>
<gene>
    <name evidence="2" type="ORF">CC80DRAFT_567312</name>
</gene>
<evidence type="ECO:0000259" key="1">
    <source>
        <dbReference type="Pfam" id="PF01636"/>
    </source>
</evidence>
<feature type="domain" description="Aminoglycoside phosphotransferase" evidence="1">
    <location>
        <begin position="96"/>
        <end position="300"/>
    </location>
</feature>
<sequence>MVRTKAEVLTSHFGTTDGSEVYRLSHASLYTPQPQPVDQFCKSLKLPYEAPEHPVLPSLDEINEALTKPEQCFKGVTLNQTCRIRDCVVKIGYGQGCVQEAENILFLREHTQVRVPKLYAVYTRENPGQTDTIYLVTEYIEAKTVQDLWSTSNSNDREIICTRVAEQLRLLRSLPGPSPEYYGRINHQSWTPLFPYTTISFDGVCGPYDSYEDLVDAMYNSVELTVAKFNDTPDWHPLHEATLVEFKPALLAAQDRRPVLSHFDLKLGNVLARPLIEDGKPKDWEVTIIDWDTMGWAPAFLQGAQVINRFLGWFRNHDDGRGEALRQKMLPIIDDQCHLWKVELDYLVDKAGKYLYFGDY</sequence>
<dbReference type="PANTHER" id="PTHR21310">
    <property type="entry name" value="AMINOGLYCOSIDE PHOSPHOTRANSFERASE-RELATED-RELATED"/>
    <property type="match status" value="1"/>
</dbReference>
<evidence type="ECO:0000313" key="3">
    <source>
        <dbReference type="Proteomes" id="UP000800035"/>
    </source>
</evidence>
<accession>A0A6A5U0C0</accession>
<dbReference type="OrthoDB" id="4177236at2759"/>
<dbReference type="EMBL" id="ML976998">
    <property type="protein sequence ID" value="KAF1954647.1"/>
    <property type="molecule type" value="Genomic_DNA"/>
</dbReference>
<dbReference type="Pfam" id="PF01636">
    <property type="entry name" value="APH"/>
    <property type="match status" value="1"/>
</dbReference>
<proteinExistence type="predicted"/>
<dbReference type="Proteomes" id="UP000800035">
    <property type="component" value="Unassembled WGS sequence"/>
</dbReference>
<dbReference type="SUPFAM" id="SSF56112">
    <property type="entry name" value="Protein kinase-like (PK-like)"/>
    <property type="match status" value="1"/>
</dbReference>
<dbReference type="Gene3D" id="3.90.1200.10">
    <property type="match status" value="1"/>
</dbReference>